<name>A0ABP8JI87_9ACTN</name>
<feature type="compositionally biased region" description="Basic and acidic residues" evidence="1">
    <location>
        <begin position="60"/>
        <end position="70"/>
    </location>
</feature>
<evidence type="ECO:0000313" key="2">
    <source>
        <dbReference type="EMBL" id="GAA4391286.1"/>
    </source>
</evidence>
<reference evidence="3" key="1">
    <citation type="journal article" date="2019" name="Int. J. Syst. Evol. Microbiol.">
        <title>The Global Catalogue of Microorganisms (GCM) 10K type strain sequencing project: providing services to taxonomists for standard genome sequencing and annotation.</title>
        <authorList>
            <consortium name="The Broad Institute Genomics Platform"/>
            <consortium name="The Broad Institute Genome Sequencing Center for Infectious Disease"/>
            <person name="Wu L."/>
            <person name="Ma J."/>
        </authorList>
    </citation>
    <scope>NUCLEOTIDE SEQUENCE [LARGE SCALE GENOMIC DNA]</scope>
    <source>
        <strain evidence="3">JCM 17688</strain>
    </source>
</reference>
<evidence type="ECO:0000256" key="1">
    <source>
        <dbReference type="SAM" id="MobiDB-lite"/>
    </source>
</evidence>
<comment type="caution">
    <text evidence="2">The sequence shown here is derived from an EMBL/GenBank/DDBJ whole genome shotgun (WGS) entry which is preliminary data.</text>
</comment>
<sequence length="70" mass="7255">MSAVPSWPGPGPSWVVPSRAVSDAGAVSDAAVDELMSVSLKDLQPHSILTDRSVGINGSPDHRFSARIDG</sequence>
<feature type="region of interest" description="Disordered" evidence="1">
    <location>
        <begin position="51"/>
        <end position="70"/>
    </location>
</feature>
<organism evidence="2 3">
    <name type="scientific">Tsukamurella soli</name>
    <dbReference type="NCBI Taxonomy" id="644556"/>
    <lineage>
        <taxon>Bacteria</taxon>
        <taxon>Bacillati</taxon>
        <taxon>Actinomycetota</taxon>
        <taxon>Actinomycetes</taxon>
        <taxon>Mycobacteriales</taxon>
        <taxon>Tsukamurellaceae</taxon>
        <taxon>Tsukamurella</taxon>
    </lineage>
</organism>
<evidence type="ECO:0000313" key="3">
    <source>
        <dbReference type="Proteomes" id="UP001500635"/>
    </source>
</evidence>
<dbReference type="EMBL" id="BAABFR010000025">
    <property type="protein sequence ID" value="GAA4391286.1"/>
    <property type="molecule type" value="Genomic_DNA"/>
</dbReference>
<accession>A0ABP8JI87</accession>
<gene>
    <name evidence="2" type="ORF">GCM10023147_20060</name>
</gene>
<dbReference type="Proteomes" id="UP001500635">
    <property type="component" value="Unassembled WGS sequence"/>
</dbReference>
<keyword evidence="3" id="KW-1185">Reference proteome</keyword>
<protein>
    <submittedName>
        <fullName evidence="2">Uncharacterized protein</fullName>
    </submittedName>
</protein>
<proteinExistence type="predicted"/>